<gene>
    <name evidence="1" type="ORF">NN4_45070</name>
</gene>
<reference evidence="1 2" key="1">
    <citation type="submission" date="2019-07" db="EMBL/GenBank/DDBJ databases">
        <title>Whole genome shotgun sequence of Nocardia ninae NBRC 108245.</title>
        <authorList>
            <person name="Hosoyama A."/>
            <person name="Uohara A."/>
            <person name="Ohji S."/>
            <person name="Ichikawa N."/>
        </authorList>
    </citation>
    <scope>NUCLEOTIDE SEQUENCE [LARGE SCALE GENOMIC DNA]</scope>
    <source>
        <strain evidence="1 2">NBRC 108245</strain>
    </source>
</reference>
<dbReference type="Gene3D" id="3.40.50.2020">
    <property type="match status" value="1"/>
</dbReference>
<dbReference type="Proteomes" id="UP000321424">
    <property type="component" value="Unassembled WGS sequence"/>
</dbReference>
<name>A0A511MIP8_9NOCA</name>
<protein>
    <submittedName>
        <fullName evidence="1">Uncharacterized protein</fullName>
    </submittedName>
</protein>
<sequence length="75" mass="7966">MAVPVAPHRIARTLAHHADKVVCLETPARPCPVDESYLRFDRVTDTDVVTLLGRHASTPLAPARIRLAGTGNGGG</sequence>
<accession>A0A511MIP8</accession>
<keyword evidence="2" id="KW-1185">Reference proteome</keyword>
<dbReference type="AlphaFoldDB" id="A0A511MIP8"/>
<comment type="caution">
    <text evidence="1">The sequence shown here is derived from an EMBL/GenBank/DDBJ whole genome shotgun (WGS) entry which is preliminary data.</text>
</comment>
<evidence type="ECO:0000313" key="2">
    <source>
        <dbReference type="Proteomes" id="UP000321424"/>
    </source>
</evidence>
<dbReference type="EMBL" id="BJXA01000031">
    <property type="protein sequence ID" value="GEM39988.1"/>
    <property type="molecule type" value="Genomic_DNA"/>
</dbReference>
<proteinExistence type="predicted"/>
<evidence type="ECO:0000313" key="1">
    <source>
        <dbReference type="EMBL" id="GEM39988.1"/>
    </source>
</evidence>
<organism evidence="1 2">
    <name type="scientific">Nocardia ninae NBRC 108245</name>
    <dbReference type="NCBI Taxonomy" id="1210091"/>
    <lineage>
        <taxon>Bacteria</taxon>
        <taxon>Bacillati</taxon>
        <taxon>Actinomycetota</taxon>
        <taxon>Actinomycetes</taxon>
        <taxon>Mycobacteriales</taxon>
        <taxon>Nocardiaceae</taxon>
        <taxon>Nocardia</taxon>
    </lineage>
</organism>
<dbReference type="InterPro" id="IPR029057">
    <property type="entry name" value="PRTase-like"/>
</dbReference>